<evidence type="ECO:0000256" key="1">
    <source>
        <dbReference type="SAM" id="MobiDB-lite"/>
    </source>
</evidence>
<name>A0A9W8QRY1_9HYPO</name>
<protein>
    <submittedName>
        <fullName evidence="2">Uncharacterized protein</fullName>
    </submittedName>
</protein>
<accession>A0A9W8QRY1</accession>
<organism evidence="2 3">
    <name type="scientific">Fusarium falciforme</name>
    <dbReference type="NCBI Taxonomy" id="195108"/>
    <lineage>
        <taxon>Eukaryota</taxon>
        <taxon>Fungi</taxon>
        <taxon>Dikarya</taxon>
        <taxon>Ascomycota</taxon>
        <taxon>Pezizomycotina</taxon>
        <taxon>Sordariomycetes</taxon>
        <taxon>Hypocreomycetidae</taxon>
        <taxon>Hypocreales</taxon>
        <taxon>Nectriaceae</taxon>
        <taxon>Fusarium</taxon>
        <taxon>Fusarium solani species complex</taxon>
    </lineage>
</organism>
<dbReference type="Proteomes" id="UP001152087">
    <property type="component" value="Unassembled WGS sequence"/>
</dbReference>
<sequence length="211" mass="23952">MNNRNQNQGQNPQDFPIFVDSTSTPAGAVYPINANIPATLHVIAGNQQQEQRPNNPHPGAQPLQMHYWWAQHTLPNDPTTSNALYAQNPQALVRAQNTQYPPQGAPIAVLSRPWGYQVEGEWHVTYWNQQLQQQQQRVNPDINPHWSTHTLQARDQVYRNQPVIIPGTVWPSPAVGMTTYQPTVTALENAGIHIADIDQNGYVQWYWQGRQ</sequence>
<comment type="caution">
    <text evidence="2">The sequence shown here is derived from an EMBL/GenBank/DDBJ whole genome shotgun (WGS) entry which is preliminary data.</text>
</comment>
<proteinExistence type="predicted"/>
<gene>
    <name evidence="2" type="ORF">NW755_014860</name>
</gene>
<dbReference type="EMBL" id="JAOQAV010000458">
    <property type="protein sequence ID" value="KAJ4175559.1"/>
    <property type="molecule type" value="Genomic_DNA"/>
</dbReference>
<dbReference type="AlphaFoldDB" id="A0A9W8QRY1"/>
<evidence type="ECO:0000313" key="3">
    <source>
        <dbReference type="Proteomes" id="UP001152087"/>
    </source>
</evidence>
<feature type="region of interest" description="Disordered" evidence="1">
    <location>
        <begin position="1"/>
        <end position="20"/>
    </location>
</feature>
<keyword evidence="3" id="KW-1185">Reference proteome</keyword>
<evidence type="ECO:0000313" key="2">
    <source>
        <dbReference type="EMBL" id="KAJ4175559.1"/>
    </source>
</evidence>
<feature type="compositionally biased region" description="Low complexity" evidence="1">
    <location>
        <begin position="1"/>
        <end position="13"/>
    </location>
</feature>
<reference evidence="2" key="1">
    <citation type="submission" date="2022-09" db="EMBL/GenBank/DDBJ databases">
        <title>Fusarium specimens isolated from Avocado Roots.</title>
        <authorList>
            <person name="Stajich J."/>
            <person name="Roper C."/>
            <person name="Heimlech-Rivalta G."/>
        </authorList>
    </citation>
    <scope>NUCLEOTIDE SEQUENCE</scope>
    <source>
        <strain evidence="2">A02</strain>
    </source>
</reference>